<keyword evidence="2" id="KW-1185">Reference proteome</keyword>
<dbReference type="SUPFAM" id="SSF102198">
    <property type="entry name" value="Putative cyclase"/>
    <property type="match status" value="1"/>
</dbReference>
<sequence>MKVIDLSHPFHPGQPRYPGDPDQVTETISTIADDGFLMHRYHLVGPWGTHIDAPAHFDPTGRTLDEIAVDELILPLYTVRFDQPGLLTPDHLREVEATHGPIPPGCFVALHTGWDWGAEGTAPGWSVPALELLHDRGVTAIGHDLPDTDPTLEAQSWWLHHDHWQIENLTRLERVPDTGATIVCAFPVPVGGASFPVRPLAFIPD</sequence>
<proteinExistence type="predicted"/>
<dbReference type="EMBL" id="JACSPR010000007">
    <property type="protein sequence ID" value="MBD8030722.1"/>
    <property type="molecule type" value="Genomic_DNA"/>
</dbReference>
<evidence type="ECO:0000313" key="2">
    <source>
        <dbReference type="Proteomes" id="UP000650224"/>
    </source>
</evidence>
<comment type="caution">
    <text evidence="1">The sequence shown here is derived from an EMBL/GenBank/DDBJ whole genome shotgun (WGS) entry which is preliminary data.</text>
</comment>
<reference evidence="1 2" key="1">
    <citation type="submission" date="2020-08" db="EMBL/GenBank/DDBJ databases">
        <title>A Genomic Blueprint of the Chicken Gut Microbiome.</title>
        <authorList>
            <person name="Gilroy R."/>
            <person name="Ravi A."/>
            <person name="Getino M."/>
            <person name="Pursley I."/>
            <person name="Horton D.L."/>
            <person name="Alikhan N.-F."/>
            <person name="Baker D."/>
            <person name="Gharbi K."/>
            <person name="Hall N."/>
            <person name="Watson M."/>
            <person name="Adriaenssens E.M."/>
            <person name="Foster-Nyarko E."/>
            <person name="Jarju S."/>
            <person name="Secka A."/>
            <person name="Antonio M."/>
            <person name="Oren A."/>
            <person name="Chaudhuri R."/>
            <person name="La Ragione R.M."/>
            <person name="Hildebrand F."/>
            <person name="Pallen M.J."/>
        </authorList>
    </citation>
    <scope>NUCLEOTIDE SEQUENCE [LARGE SCALE GENOMIC DNA]</scope>
    <source>
        <strain evidence="1 2">Sa1YVA5</strain>
    </source>
</reference>
<evidence type="ECO:0000313" key="1">
    <source>
        <dbReference type="EMBL" id="MBD8030722.1"/>
    </source>
</evidence>
<protein>
    <submittedName>
        <fullName evidence="1">Cyclase family protein</fullName>
    </submittedName>
</protein>
<name>A0A8I0LBC8_9CORY</name>
<dbReference type="GO" id="GO:0019441">
    <property type="term" value="P:L-tryptophan catabolic process to kynurenine"/>
    <property type="evidence" value="ECO:0007669"/>
    <property type="project" value="InterPro"/>
</dbReference>
<organism evidence="1 2">
    <name type="scientific">Corynebacterium gallinarum</name>
    <dbReference type="NCBI Taxonomy" id="2762214"/>
    <lineage>
        <taxon>Bacteria</taxon>
        <taxon>Bacillati</taxon>
        <taxon>Actinomycetota</taxon>
        <taxon>Actinomycetes</taxon>
        <taxon>Mycobacteriales</taxon>
        <taxon>Corynebacteriaceae</taxon>
        <taxon>Corynebacterium</taxon>
    </lineage>
</organism>
<dbReference type="InterPro" id="IPR037175">
    <property type="entry name" value="KFase_sf"/>
</dbReference>
<dbReference type="Proteomes" id="UP000650224">
    <property type="component" value="Unassembled WGS sequence"/>
</dbReference>
<dbReference type="Pfam" id="PF04199">
    <property type="entry name" value="Cyclase"/>
    <property type="match status" value="1"/>
</dbReference>
<dbReference type="InterPro" id="IPR007325">
    <property type="entry name" value="KFase/CYL"/>
</dbReference>
<dbReference type="Gene3D" id="3.50.30.50">
    <property type="entry name" value="Putative cyclase"/>
    <property type="match status" value="1"/>
</dbReference>
<gene>
    <name evidence="1" type="ORF">H9627_10400</name>
</gene>
<dbReference type="RefSeq" id="WP_191733974.1">
    <property type="nucleotide sequence ID" value="NZ_JACSPR010000007.1"/>
</dbReference>
<accession>A0A8I0LBC8</accession>
<dbReference type="GO" id="GO:0004061">
    <property type="term" value="F:arylformamidase activity"/>
    <property type="evidence" value="ECO:0007669"/>
    <property type="project" value="InterPro"/>
</dbReference>
<dbReference type="AlphaFoldDB" id="A0A8I0LBC8"/>